<gene>
    <name evidence="1" type="ORF">PDESU_00496</name>
</gene>
<evidence type="ECO:0000313" key="2">
    <source>
        <dbReference type="Proteomes" id="UP000366872"/>
    </source>
</evidence>
<dbReference type="RefSeq" id="WP_136077658.1">
    <property type="nucleotide sequence ID" value="NZ_CAAHFG010000001.1"/>
</dbReference>
<sequence>MSMLDVAKFLSYSKSVDMPSERERHFNLNMANSGRLFSCLYSDRRRDMPEERFPKSGKGE</sequence>
<keyword evidence="2" id="KW-1185">Reference proteome</keyword>
<name>A0A6C2TWB1_PONDE</name>
<reference evidence="1 2" key="1">
    <citation type="submission" date="2019-04" db="EMBL/GenBank/DDBJ databases">
        <authorList>
            <person name="Van Vliet M D."/>
        </authorList>
    </citation>
    <scope>NUCLEOTIDE SEQUENCE [LARGE SCALE GENOMIC DNA]</scope>
    <source>
        <strain evidence="1 2">F1</strain>
    </source>
</reference>
<evidence type="ECO:0000313" key="1">
    <source>
        <dbReference type="EMBL" id="VGO11948.1"/>
    </source>
</evidence>
<dbReference type="EMBL" id="CAAHFG010000001">
    <property type="protein sequence ID" value="VGO11948.1"/>
    <property type="molecule type" value="Genomic_DNA"/>
</dbReference>
<dbReference type="AlphaFoldDB" id="A0A6C2TWB1"/>
<organism evidence="1 2">
    <name type="scientific">Pontiella desulfatans</name>
    <dbReference type="NCBI Taxonomy" id="2750659"/>
    <lineage>
        <taxon>Bacteria</taxon>
        <taxon>Pseudomonadati</taxon>
        <taxon>Kiritimatiellota</taxon>
        <taxon>Kiritimatiellia</taxon>
        <taxon>Kiritimatiellales</taxon>
        <taxon>Pontiellaceae</taxon>
        <taxon>Pontiella</taxon>
    </lineage>
</organism>
<protein>
    <submittedName>
        <fullName evidence="1">Uncharacterized protein</fullName>
    </submittedName>
</protein>
<accession>A0A6C2TWB1</accession>
<dbReference type="Proteomes" id="UP000366872">
    <property type="component" value="Unassembled WGS sequence"/>
</dbReference>
<proteinExistence type="predicted"/>